<proteinExistence type="predicted"/>
<evidence type="ECO:0000313" key="2">
    <source>
        <dbReference type="EMBL" id="CAF1382226.1"/>
    </source>
</evidence>
<evidence type="ECO:0000313" key="5">
    <source>
        <dbReference type="Proteomes" id="UP000663852"/>
    </source>
</evidence>
<sequence>MGLFNSGKNEKVEKVSKYERHYNVPQGSTRRRSSKHRSHNGEPSTRAMSQPPMMRAANPNLNGPSSQGFYQPPNVFSPPMVGTINPNVLAAANIMPPNGIPQVRYPIQPFDLSKFTPGAFPANPFNGGQMAAMNLSPAWNNGLPLANNRSPFQQPLNEYQQAPWQPMSPSNYGYLPPMQF</sequence>
<feature type="region of interest" description="Disordered" evidence="1">
    <location>
        <begin position="1"/>
        <end position="67"/>
    </location>
</feature>
<name>A0A815JNT7_ADIRI</name>
<protein>
    <submittedName>
        <fullName evidence="2">Uncharacterized protein</fullName>
    </submittedName>
</protein>
<evidence type="ECO:0000256" key="1">
    <source>
        <dbReference type="SAM" id="MobiDB-lite"/>
    </source>
</evidence>
<dbReference type="Proteomes" id="UP000663828">
    <property type="component" value="Unassembled WGS sequence"/>
</dbReference>
<accession>A0A815JNT7</accession>
<evidence type="ECO:0000313" key="4">
    <source>
        <dbReference type="Proteomes" id="UP000663828"/>
    </source>
</evidence>
<evidence type="ECO:0000313" key="3">
    <source>
        <dbReference type="EMBL" id="CAF1644253.1"/>
    </source>
</evidence>
<comment type="caution">
    <text evidence="2">The sequence shown here is derived from an EMBL/GenBank/DDBJ whole genome shotgun (WGS) entry which is preliminary data.</text>
</comment>
<dbReference type="AlphaFoldDB" id="A0A815JNT7"/>
<gene>
    <name evidence="2" type="ORF">EDS130_LOCUS34993</name>
    <name evidence="3" type="ORF">XAT740_LOCUS53857</name>
</gene>
<dbReference type="EMBL" id="CAJNOJ010000300">
    <property type="protein sequence ID" value="CAF1382226.1"/>
    <property type="molecule type" value="Genomic_DNA"/>
</dbReference>
<organism evidence="2 5">
    <name type="scientific">Adineta ricciae</name>
    <name type="common">Rotifer</name>
    <dbReference type="NCBI Taxonomy" id="249248"/>
    <lineage>
        <taxon>Eukaryota</taxon>
        <taxon>Metazoa</taxon>
        <taxon>Spiralia</taxon>
        <taxon>Gnathifera</taxon>
        <taxon>Rotifera</taxon>
        <taxon>Eurotatoria</taxon>
        <taxon>Bdelloidea</taxon>
        <taxon>Adinetida</taxon>
        <taxon>Adinetidae</taxon>
        <taxon>Adineta</taxon>
    </lineage>
</organism>
<reference evidence="2" key="1">
    <citation type="submission" date="2021-02" db="EMBL/GenBank/DDBJ databases">
        <authorList>
            <person name="Nowell W R."/>
        </authorList>
    </citation>
    <scope>NUCLEOTIDE SEQUENCE</scope>
</reference>
<keyword evidence="4" id="KW-1185">Reference proteome</keyword>
<dbReference type="Proteomes" id="UP000663852">
    <property type="component" value="Unassembled WGS sequence"/>
</dbReference>
<dbReference type="EMBL" id="CAJNOR010009399">
    <property type="protein sequence ID" value="CAF1644253.1"/>
    <property type="molecule type" value="Genomic_DNA"/>
</dbReference>
<feature type="compositionally biased region" description="Basic residues" evidence="1">
    <location>
        <begin position="29"/>
        <end position="38"/>
    </location>
</feature>
<feature type="compositionally biased region" description="Basic and acidic residues" evidence="1">
    <location>
        <begin position="8"/>
        <end position="22"/>
    </location>
</feature>
<dbReference type="OrthoDB" id="9993404at2759"/>